<protein>
    <recommendedName>
        <fullName evidence="3">CobQ/CobB/MinD/ParA nucleotide binding domain-containing protein</fullName>
    </recommendedName>
</protein>
<dbReference type="GO" id="GO:0005829">
    <property type="term" value="C:cytosol"/>
    <property type="evidence" value="ECO:0007669"/>
    <property type="project" value="TreeGrafter"/>
</dbReference>
<keyword evidence="2" id="KW-0067">ATP-binding</keyword>
<dbReference type="PANTHER" id="PTHR43384:SF4">
    <property type="entry name" value="CELLULOSE BIOSYNTHESIS PROTEIN BCSQ-RELATED"/>
    <property type="match status" value="1"/>
</dbReference>
<keyword evidence="1" id="KW-0547">Nucleotide-binding</keyword>
<dbReference type="SUPFAM" id="SSF52540">
    <property type="entry name" value="P-loop containing nucleoside triphosphate hydrolases"/>
    <property type="match status" value="1"/>
</dbReference>
<feature type="domain" description="CobQ/CobB/MinD/ParA nucleotide binding" evidence="3">
    <location>
        <begin position="17"/>
        <end position="274"/>
    </location>
</feature>
<dbReference type="EMBL" id="AP021874">
    <property type="protein sequence ID" value="BBO70404.1"/>
    <property type="molecule type" value="Genomic_DNA"/>
</dbReference>
<keyword evidence="5" id="KW-1185">Reference proteome</keyword>
<dbReference type="KEGG" id="dalk:DSCA_43340"/>
<dbReference type="OrthoDB" id="9773088at2"/>
<evidence type="ECO:0000256" key="2">
    <source>
        <dbReference type="ARBA" id="ARBA00022840"/>
    </source>
</evidence>
<dbReference type="Pfam" id="PF01656">
    <property type="entry name" value="CbiA"/>
    <property type="match status" value="1"/>
</dbReference>
<dbReference type="InterPro" id="IPR050625">
    <property type="entry name" value="ParA/MinD_ATPase"/>
</dbReference>
<dbReference type="GO" id="GO:0005524">
    <property type="term" value="F:ATP binding"/>
    <property type="evidence" value="ECO:0007669"/>
    <property type="project" value="UniProtKB-KW"/>
</dbReference>
<dbReference type="InterPro" id="IPR027417">
    <property type="entry name" value="P-loop_NTPase"/>
</dbReference>
<sequence>MLTSGNTEPGPEIYPIGGGKGGVGKSFVAASLGTLIAGQGKTVALIDLDLGGSNLHTFLGMPAPENGLNRFLDKTVRSLESAAVATRITNLFFISSCNCSMEIANLFYAQKIKLINAIRKLPYDVVLIDLGAGTHFNTLDFFLTASKGIFVCTPDPTAIENAFRFIKAVYLRRLKQLVKRHDFNRRVKAAILDTGANTLKSRDIIDIVLKNDPEKESFLKARIGRFQFKMILNQFRKNADIRLGEKIKTVCNRHFYSPFDFLGQVDFDERVMDSIYARKLYVQTCPATPTVLELKQIADLLTHTQPAPSLRQPAR</sequence>
<gene>
    <name evidence="4" type="ORF">DSCA_43340</name>
</gene>
<evidence type="ECO:0000313" key="5">
    <source>
        <dbReference type="Proteomes" id="UP000427906"/>
    </source>
</evidence>
<name>A0A5K7YVR9_9BACT</name>
<dbReference type="AlphaFoldDB" id="A0A5K7YVR9"/>
<dbReference type="Proteomes" id="UP000427906">
    <property type="component" value="Chromosome"/>
</dbReference>
<evidence type="ECO:0000256" key="1">
    <source>
        <dbReference type="ARBA" id="ARBA00022741"/>
    </source>
</evidence>
<dbReference type="InterPro" id="IPR002586">
    <property type="entry name" value="CobQ/CobB/MinD/ParA_Nub-bd_dom"/>
</dbReference>
<dbReference type="RefSeq" id="WP_155318356.1">
    <property type="nucleotide sequence ID" value="NZ_AP021874.1"/>
</dbReference>
<evidence type="ECO:0000313" key="4">
    <source>
        <dbReference type="EMBL" id="BBO70404.1"/>
    </source>
</evidence>
<dbReference type="GO" id="GO:0009898">
    <property type="term" value="C:cytoplasmic side of plasma membrane"/>
    <property type="evidence" value="ECO:0007669"/>
    <property type="project" value="TreeGrafter"/>
</dbReference>
<evidence type="ECO:0000259" key="3">
    <source>
        <dbReference type="Pfam" id="PF01656"/>
    </source>
</evidence>
<dbReference type="PANTHER" id="PTHR43384">
    <property type="entry name" value="SEPTUM SITE-DETERMINING PROTEIN MIND HOMOLOG, CHLOROPLASTIC-RELATED"/>
    <property type="match status" value="1"/>
</dbReference>
<organism evidence="4 5">
    <name type="scientific">Desulfosarcina alkanivorans</name>
    <dbReference type="NCBI Taxonomy" id="571177"/>
    <lineage>
        <taxon>Bacteria</taxon>
        <taxon>Pseudomonadati</taxon>
        <taxon>Thermodesulfobacteriota</taxon>
        <taxon>Desulfobacteria</taxon>
        <taxon>Desulfobacterales</taxon>
        <taxon>Desulfosarcinaceae</taxon>
        <taxon>Desulfosarcina</taxon>
    </lineage>
</organism>
<accession>A0A5K7YVR9</accession>
<dbReference type="GO" id="GO:0051782">
    <property type="term" value="P:negative regulation of cell division"/>
    <property type="evidence" value="ECO:0007669"/>
    <property type="project" value="TreeGrafter"/>
</dbReference>
<proteinExistence type="predicted"/>
<reference evidence="4 5" key="1">
    <citation type="submission" date="2019-11" db="EMBL/GenBank/DDBJ databases">
        <title>Comparative genomics of hydrocarbon-degrading Desulfosarcina strains.</title>
        <authorList>
            <person name="Watanabe M."/>
            <person name="Kojima H."/>
            <person name="Fukui M."/>
        </authorList>
    </citation>
    <scope>NUCLEOTIDE SEQUENCE [LARGE SCALE GENOMIC DNA]</scope>
    <source>
        <strain evidence="4 5">PL12</strain>
    </source>
</reference>
<dbReference type="GO" id="GO:0016887">
    <property type="term" value="F:ATP hydrolysis activity"/>
    <property type="evidence" value="ECO:0007669"/>
    <property type="project" value="TreeGrafter"/>
</dbReference>
<dbReference type="Gene3D" id="3.40.50.300">
    <property type="entry name" value="P-loop containing nucleotide triphosphate hydrolases"/>
    <property type="match status" value="1"/>
</dbReference>